<gene>
    <name evidence="1" type="ORF">EVA99_01175</name>
</gene>
<organism evidence="1 2">
    <name type="scientific">SAR86 cluster bacterium</name>
    <dbReference type="NCBI Taxonomy" id="2030880"/>
    <lineage>
        <taxon>Bacteria</taxon>
        <taxon>Pseudomonadati</taxon>
        <taxon>Pseudomonadota</taxon>
        <taxon>Gammaproteobacteria</taxon>
        <taxon>SAR86 cluster</taxon>
    </lineage>
</organism>
<accession>A0A520MTQ1</accession>
<proteinExistence type="predicted"/>
<dbReference type="Proteomes" id="UP000320146">
    <property type="component" value="Unassembled WGS sequence"/>
</dbReference>
<reference evidence="1 2" key="1">
    <citation type="submission" date="2019-02" db="EMBL/GenBank/DDBJ databases">
        <title>Prokaryotic population dynamics and viral predation in marine succession experiment using metagenomics: the confinement effect.</title>
        <authorList>
            <person name="Haro-Moreno J.M."/>
            <person name="Rodriguez-Valera F."/>
            <person name="Lopez-Perez M."/>
        </authorList>
    </citation>
    <scope>NUCLEOTIDE SEQUENCE [LARGE SCALE GENOMIC DNA]</scope>
    <source>
        <strain evidence="1">MED-G166</strain>
    </source>
</reference>
<protein>
    <recommendedName>
        <fullName evidence="3">SMP-30/Gluconolactonase/LRE-like region domain-containing protein</fullName>
    </recommendedName>
</protein>
<dbReference type="AlphaFoldDB" id="A0A520MTQ1"/>
<dbReference type="SUPFAM" id="SSF63829">
    <property type="entry name" value="Calcium-dependent phosphotriesterase"/>
    <property type="match status" value="1"/>
</dbReference>
<sequence length="388" mass="43987">MYKILLKILAAVVLIIFLGLLSLDPILKSFVPEYENKDNCLSKGTLQLICNLQNPEDFAEIPGEDALIISQFAGLAELNEGSIKTGVLSRLDLETKKIQDYEITFIEESGLGIGEEDCKPYKQLFPHGIDTHKKISLKNSNNFSPFLEEAHLLAVINHELVDRVEFFLFFNDDIVFSDSPKRTLFWIGCVAAPRENTYFNDVVIKDDVGGFFATHQYDKDWDFSKLELYNIFKWDTGYVYEWNKNSGFNIVENSQGAWPNGIEIIEDTLFISFRMNGTVASIENDKRKNFKFRNYLEGGSDNIIAKGDELWIAVQNTDLGGLTCMRSSQIQCATPFSVITTDKSLNMIKEYTFGDTAFGGLSVVYPFKDELILGSYKSDRIGIFNIND</sequence>
<evidence type="ECO:0000313" key="1">
    <source>
        <dbReference type="EMBL" id="RZO24587.1"/>
    </source>
</evidence>
<evidence type="ECO:0008006" key="3">
    <source>
        <dbReference type="Google" id="ProtNLM"/>
    </source>
</evidence>
<dbReference type="EMBL" id="SHBL01000005">
    <property type="protein sequence ID" value="RZO24587.1"/>
    <property type="molecule type" value="Genomic_DNA"/>
</dbReference>
<evidence type="ECO:0000313" key="2">
    <source>
        <dbReference type="Proteomes" id="UP000320146"/>
    </source>
</evidence>
<comment type="caution">
    <text evidence="1">The sequence shown here is derived from an EMBL/GenBank/DDBJ whole genome shotgun (WGS) entry which is preliminary data.</text>
</comment>
<name>A0A520MTQ1_9GAMM</name>